<accession>A0A0N4U618</accession>
<evidence type="ECO:0000313" key="2">
    <source>
        <dbReference type="Proteomes" id="UP000038040"/>
    </source>
</evidence>
<evidence type="ECO:0000313" key="4">
    <source>
        <dbReference type="WBParaSite" id="DME_0000233401-mRNA-1"/>
    </source>
</evidence>
<gene>
    <name evidence="1" type="ORF">DME_LOCUS6694</name>
</gene>
<evidence type="ECO:0000313" key="3">
    <source>
        <dbReference type="Proteomes" id="UP000274756"/>
    </source>
</evidence>
<reference evidence="1 3" key="2">
    <citation type="submission" date="2018-11" db="EMBL/GenBank/DDBJ databases">
        <authorList>
            <consortium name="Pathogen Informatics"/>
        </authorList>
    </citation>
    <scope>NUCLEOTIDE SEQUENCE [LARGE SCALE GENOMIC DNA]</scope>
</reference>
<protein>
    <submittedName>
        <fullName evidence="1 4">Uncharacterized protein</fullName>
    </submittedName>
</protein>
<proteinExistence type="predicted"/>
<dbReference type="AlphaFoldDB" id="A0A0N4U618"/>
<reference evidence="4" key="1">
    <citation type="submission" date="2017-02" db="UniProtKB">
        <authorList>
            <consortium name="WormBaseParasite"/>
        </authorList>
    </citation>
    <scope>IDENTIFICATION</scope>
</reference>
<dbReference type="WBParaSite" id="DME_0000233401-mRNA-1">
    <property type="protein sequence ID" value="DME_0000233401-mRNA-1"/>
    <property type="gene ID" value="DME_0000233401"/>
</dbReference>
<dbReference type="EMBL" id="UYYG01001156">
    <property type="protein sequence ID" value="VDN56721.1"/>
    <property type="molecule type" value="Genomic_DNA"/>
</dbReference>
<keyword evidence="3" id="KW-1185">Reference proteome</keyword>
<dbReference type="Proteomes" id="UP000038040">
    <property type="component" value="Unplaced"/>
</dbReference>
<sequence length="76" mass="8372">MCGRIVPIHLAFSLNLYECRNLKKARPMAGVPIGFAGLIPNIEMQSSKSVREGRSWTVGLVPNCDEHGITVFCKRG</sequence>
<name>A0A0N4U618_DRAME</name>
<evidence type="ECO:0000313" key="1">
    <source>
        <dbReference type="EMBL" id="VDN56721.1"/>
    </source>
</evidence>
<organism evidence="2 4">
    <name type="scientific">Dracunculus medinensis</name>
    <name type="common">Guinea worm</name>
    <dbReference type="NCBI Taxonomy" id="318479"/>
    <lineage>
        <taxon>Eukaryota</taxon>
        <taxon>Metazoa</taxon>
        <taxon>Ecdysozoa</taxon>
        <taxon>Nematoda</taxon>
        <taxon>Chromadorea</taxon>
        <taxon>Rhabditida</taxon>
        <taxon>Spirurina</taxon>
        <taxon>Dracunculoidea</taxon>
        <taxon>Dracunculidae</taxon>
        <taxon>Dracunculus</taxon>
    </lineage>
</organism>
<dbReference type="Proteomes" id="UP000274756">
    <property type="component" value="Unassembled WGS sequence"/>
</dbReference>